<keyword evidence="5 8" id="KW-0812">Transmembrane</keyword>
<evidence type="ECO:0000256" key="1">
    <source>
        <dbReference type="ARBA" id="ARBA00004651"/>
    </source>
</evidence>
<dbReference type="PANTHER" id="PTHR30294:SF47">
    <property type="entry name" value="INNER MEMBRANE TRANSPORT PERMEASE YHHJ"/>
    <property type="match status" value="1"/>
</dbReference>
<comment type="similarity">
    <text evidence="2">Belongs to the ABC-2 integral membrane protein family.</text>
</comment>
<reference evidence="10 11" key="1">
    <citation type="submission" date="2015-04" db="EMBL/GenBank/DDBJ databases">
        <title>Comparative genomics of rhizobia nodulating Arachis hypogaea in China.</title>
        <authorList>
            <person name="Li Y."/>
        </authorList>
    </citation>
    <scope>NUCLEOTIDE SEQUENCE [LARGE SCALE GENOMIC DNA]</scope>
    <source>
        <strain evidence="10 11">CCBAU 51757</strain>
    </source>
</reference>
<dbReference type="PANTHER" id="PTHR30294">
    <property type="entry name" value="MEMBRANE COMPONENT OF ABC TRANSPORTER YHHJ-RELATED"/>
    <property type="match status" value="1"/>
</dbReference>
<feature type="transmembrane region" description="Helical" evidence="8">
    <location>
        <begin position="240"/>
        <end position="264"/>
    </location>
</feature>
<dbReference type="InterPro" id="IPR013525">
    <property type="entry name" value="ABC2_TM"/>
</dbReference>
<evidence type="ECO:0000313" key="11">
    <source>
        <dbReference type="Proteomes" id="UP000289546"/>
    </source>
</evidence>
<protein>
    <submittedName>
        <fullName evidence="10">Membrane protein</fullName>
    </submittedName>
</protein>
<evidence type="ECO:0000256" key="7">
    <source>
        <dbReference type="ARBA" id="ARBA00023136"/>
    </source>
</evidence>
<proteinExistence type="inferred from homology"/>
<keyword evidence="3" id="KW-0813">Transport</keyword>
<evidence type="ECO:0000256" key="6">
    <source>
        <dbReference type="ARBA" id="ARBA00022989"/>
    </source>
</evidence>
<evidence type="ECO:0000256" key="8">
    <source>
        <dbReference type="SAM" id="Phobius"/>
    </source>
</evidence>
<evidence type="ECO:0000313" key="10">
    <source>
        <dbReference type="EMBL" id="RXH38437.1"/>
    </source>
</evidence>
<dbReference type="GO" id="GO:0005886">
    <property type="term" value="C:plasma membrane"/>
    <property type="evidence" value="ECO:0007669"/>
    <property type="project" value="UniProtKB-SubCell"/>
</dbReference>
<dbReference type="Proteomes" id="UP000289546">
    <property type="component" value="Unassembled WGS sequence"/>
</dbReference>
<comment type="caution">
    <text evidence="10">The sequence shown here is derived from an EMBL/GenBank/DDBJ whole genome shotgun (WGS) entry which is preliminary data.</text>
</comment>
<dbReference type="RefSeq" id="WP_128916216.1">
    <property type="nucleotide sequence ID" value="NZ_LBJC01000077.1"/>
</dbReference>
<dbReference type="AlphaFoldDB" id="A0A4Q0SGQ5"/>
<dbReference type="GO" id="GO:0140359">
    <property type="term" value="F:ABC-type transporter activity"/>
    <property type="evidence" value="ECO:0007669"/>
    <property type="project" value="InterPro"/>
</dbReference>
<keyword evidence="4" id="KW-1003">Cell membrane</keyword>
<name>A0A4Q0SGQ5_9BRAD</name>
<sequence length="395" mass="42714">MASDARKITSPLVKSKPLTFLDHVVNTIKLVVKELRSIRADPTMLVLVIYAFSISVNTVATGAVTDATNLSVGIVDEDGSSLSRQIAEALLPPTFQPAVQIRAGEIDAKMDSGALLFVVEIPPNFESDLRAQRKTSLQINVDATIVAQAGNGANYLKTAISNEIQSFLGSTSRTKAAPINLVVRSEFNPNLVTAWFSAMTQVINQITLLTVILTGAALIREREQGTVEHLLVMPVQPAEIMLAKMFANGLIILIAAMLSLQFVVHLWIGSPIAGSRLLFLLGAAEYALVVAALGILLGTLATTMGQFGLLAMPVLMMTQLLSGSSTPMESMPIWLQYVIETVSPTPHFVSFAQAVLFRGADLSLVWQPILAMFVIGSVYFVFALNRFRRVIFEAE</sequence>
<evidence type="ECO:0000259" key="9">
    <source>
        <dbReference type="PROSITE" id="PS51012"/>
    </source>
</evidence>
<accession>A0A4Q0SGQ5</accession>
<keyword evidence="11" id="KW-1185">Reference proteome</keyword>
<evidence type="ECO:0000256" key="3">
    <source>
        <dbReference type="ARBA" id="ARBA00022448"/>
    </source>
</evidence>
<dbReference type="InterPro" id="IPR047817">
    <property type="entry name" value="ABC2_TM_bact-type"/>
</dbReference>
<organism evidence="10 11">
    <name type="scientific">Bradyrhizobium nanningense</name>
    <dbReference type="NCBI Taxonomy" id="1325118"/>
    <lineage>
        <taxon>Bacteria</taxon>
        <taxon>Pseudomonadati</taxon>
        <taxon>Pseudomonadota</taxon>
        <taxon>Alphaproteobacteria</taxon>
        <taxon>Hyphomicrobiales</taxon>
        <taxon>Nitrobacteraceae</taxon>
        <taxon>Bradyrhizobium</taxon>
    </lineage>
</organism>
<dbReference type="EMBL" id="LBJQ01000005">
    <property type="protein sequence ID" value="RXH38437.1"/>
    <property type="molecule type" value="Genomic_DNA"/>
</dbReference>
<feature type="transmembrane region" description="Helical" evidence="8">
    <location>
        <begin position="365"/>
        <end position="384"/>
    </location>
</feature>
<dbReference type="OrthoDB" id="9811522at2"/>
<gene>
    <name evidence="10" type="ORF">XH99_01475</name>
</gene>
<feature type="transmembrane region" description="Helical" evidence="8">
    <location>
        <begin position="307"/>
        <end position="325"/>
    </location>
</feature>
<evidence type="ECO:0000256" key="2">
    <source>
        <dbReference type="ARBA" id="ARBA00007783"/>
    </source>
</evidence>
<feature type="transmembrane region" description="Helical" evidence="8">
    <location>
        <begin position="276"/>
        <end position="300"/>
    </location>
</feature>
<evidence type="ECO:0000256" key="4">
    <source>
        <dbReference type="ARBA" id="ARBA00022475"/>
    </source>
</evidence>
<keyword evidence="6 8" id="KW-1133">Transmembrane helix</keyword>
<dbReference type="InterPro" id="IPR051449">
    <property type="entry name" value="ABC-2_transporter_component"/>
</dbReference>
<dbReference type="Gene3D" id="3.40.1710.10">
    <property type="entry name" value="abc type-2 transporter like domain"/>
    <property type="match status" value="1"/>
</dbReference>
<evidence type="ECO:0000256" key="5">
    <source>
        <dbReference type="ARBA" id="ARBA00022692"/>
    </source>
</evidence>
<comment type="subcellular location">
    <subcellularLocation>
        <location evidence="1">Cell membrane</location>
        <topology evidence="1">Multi-pass membrane protein</topology>
    </subcellularLocation>
</comment>
<dbReference type="Pfam" id="PF12698">
    <property type="entry name" value="ABC2_membrane_3"/>
    <property type="match status" value="1"/>
</dbReference>
<feature type="domain" description="ABC transmembrane type-2" evidence="9">
    <location>
        <begin position="153"/>
        <end position="390"/>
    </location>
</feature>
<keyword evidence="7 8" id="KW-0472">Membrane</keyword>
<feature type="transmembrane region" description="Helical" evidence="8">
    <location>
        <begin position="194"/>
        <end position="219"/>
    </location>
</feature>
<dbReference type="PROSITE" id="PS51012">
    <property type="entry name" value="ABC_TM2"/>
    <property type="match status" value="1"/>
</dbReference>